<dbReference type="Proteomes" id="UP000094802">
    <property type="component" value="Unassembled WGS sequence"/>
</dbReference>
<dbReference type="InterPro" id="IPR034491">
    <property type="entry name" value="Anaerob_Ser_sulfatase-maturase"/>
</dbReference>
<dbReference type="PANTHER" id="PTHR43273">
    <property type="entry name" value="ANAEROBIC SULFATASE-MATURATING ENZYME HOMOLOG ASLB-RELATED"/>
    <property type="match status" value="1"/>
</dbReference>
<comment type="cofactor">
    <cofactor evidence="1">
        <name>[4Fe-4S] cluster</name>
        <dbReference type="ChEBI" id="CHEBI:49883"/>
    </cofactor>
</comment>
<protein>
    <submittedName>
        <fullName evidence="9">Anaerobic sulfatase maturase</fullName>
    </submittedName>
</protein>
<keyword evidence="2" id="KW-0004">4Fe-4S</keyword>
<dbReference type="NCBIfam" id="TIGR03942">
    <property type="entry name" value="sulfatase_rSAM"/>
    <property type="match status" value="1"/>
</dbReference>
<dbReference type="SFLD" id="SFLDG01384">
    <property type="entry name" value="thioether_bond_formation_requi"/>
    <property type="match status" value="1"/>
</dbReference>
<dbReference type="GO" id="GO:0046872">
    <property type="term" value="F:metal ion binding"/>
    <property type="evidence" value="ECO:0007669"/>
    <property type="project" value="UniProtKB-KW"/>
</dbReference>
<evidence type="ECO:0000256" key="4">
    <source>
        <dbReference type="ARBA" id="ARBA00022723"/>
    </source>
</evidence>
<comment type="caution">
    <text evidence="9">The sequence shown here is derived from an EMBL/GenBank/DDBJ whole genome shotgun (WGS) entry which is preliminary data.</text>
</comment>
<evidence type="ECO:0000256" key="6">
    <source>
        <dbReference type="ARBA" id="ARBA00023014"/>
    </source>
</evidence>
<evidence type="ECO:0000256" key="5">
    <source>
        <dbReference type="ARBA" id="ARBA00023004"/>
    </source>
</evidence>
<evidence type="ECO:0000313" key="10">
    <source>
        <dbReference type="Proteomes" id="UP000094802"/>
    </source>
</evidence>
<dbReference type="SFLD" id="SFLDG01386">
    <property type="entry name" value="main_SPASM_domain-containing"/>
    <property type="match status" value="1"/>
</dbReference>
<dbReference type="InterPro" id="IPR013785">
    <property type="entry name" value="Aldolase_TIM"/>
</dbReference>
<dbReference type="InterPro" id="IPR047207">
    <property type="entry name" value="SPASM_anSME"/>
</dbReference>
<proteinExistence type="inferred from homology"/>
<reference evidence="9 10" key="1">
    <citation type="journal article" date="2012" name="Science">
        <title>Ecological populations of bacteria act as socially cohesive units of antibiotic production and resistance.</title>
        <authorList>
            <person name="Cordero O.X."/>
            <person name="Wildschutte H."/>
            <person name="Kirkup B."/>
            <person name="Proehl S."/>
            <person name="Ngo L."/>
            <person name="Hussain F."/>
            <person name="Le Roux F."/>
            <person name="Mincer T."/>
            <person name="Polz M.F."/>
        </authorList>
    </citation>
    <scope>NUCLEOTIDE SEQUENCE [LARGE SCALE GENOMIC DNA]</scope>
    <source>
        <strain evidence="9 10">12E03</strain>
    </source>
</reference>
<dbReference type="GO" id="GO:0051539">
    <property type="term" value="F:4 iron, 4 sulfur cluster binding"/>
    <property type="evidence" value="ECO:0007669"/>
    <property type="project" value="UniProtKB-KW"/>
</dbReference>
<keyword evidence="5" id="KW-0408">Iron</keyword>
<accession>A0A1E5FBR4</accession>
<dbReference type="Pfam" id="PF04055">
    <property type="entry name" value="Radical_SAM"/>
    <property type="match status" value="1"/>
</dbReference>
<evidence type="ECO:0000313" key="9">
    <source>
        <dbReference type="EMBL" id="OEF85901.1"/>
    </source>
</evidence>
<evidence type="ECO:0000256" key="1">
    <source>
        <dbReference type="ARBA" id="ARBA00001966"/>
    </source>
</evidence>
<evidence type="ECO:0000256" key="2">
    <source>
        <dbReference type="ARBA" id="ARBA00022485"/>
    </source>
</evidence>
<dbReference type="SFLD" id="SFLDG01067">
    <property type="entry name" value="SPASM/twitch_domain_containing"/>
    <property type="match status" value="1"/>
</dbReference>
<dbReference type="PROSITE" id="PS51918">
    <property type="entry name" value="RADICAL_SAM"/>
    <property type="match status" value="1"/>
</dbReference>
<name>A0A1E5FBR4_VIBSP</name>
<organism evidence="9 10">
    <name type="scientific">Vibrio splendidus 12E03</name>
    <dbReference type="NCBI Taxonomy" id="1191305"/>
    <lineage>
        <taxon>Bacteria</taxon>
        <taxon>Pseudomonadati</taxon>
        <taxon>Pseudomonadota</taxon>
        <taxon>Gammaproteobacteria</taxon>
        <taxon>Vibrionales</taxon>
        <taxon>Vibrionaceae</taxon>
        <taxon>Vibrio</taxon>
    </lineage>
</organism>
<evidence type="ECO:0000259" key="8">
    <source>
        <dbReference type="PROSITE" id="PS51918"/>
    </source>
</evidence>
<dbReference type="AlphaFoldDB" id="A0A1E5FBR4"/>
<keyword evidence="4" id="KW-0479">Metal-binding</keyword>
<dbReference type="Gene3D" id="3.20.20.70">
    <property type="entry name" value="Aldolase class I"/>
    <property type="match status" value="1"/>
</dbReference>
<gene>
    <name evidence="9" type="ORF">A142_01430</name>
</gene>
<dbReference type="SUPFAM" id="SSF102114">
    <property type="entry name" value="Radical SAM enzymes"/>
    <property type="match status" value="1"/>
</dbReference>
<dbReference type="Pfam" id="PF13186">
    <property type="entry name" value="SPASM"/>
    <property type="match status" value="1"/>
</dbReference>
<dbReference type="SFLD" id="SFLDF00285">
    <property type="entry name" value="anaerobic_Ser-type_sulfatase-m"/>
    <property type="match status" value="1"/>
</dbReference>
<dbReference type="SFLD" id="SFLDG01072">
    <property type="entry name" value="dehydrogenase_like"/>
    <property type="match status" value="1"/>
</dbReference>
<keyword evidence="6" id="KW-0411">Iron-sulfur</keyword>
<feature type="non-terminal residue" evidence="9">
    <location>
        <position position="368"/>
    </location>
</feature>
<evidence type="ECO:0000256" key="3">
    <source>
        <dbReference type="ARBA" id="ARBA00022691"/>
    </source>
</evidence>
<dbReference type="CDD" id="cd21120">
    <property type="entry name" value="SPASM_anSME"/>
    <property type="match status" value="1"/>
</dbReference>
<evidence type="ECO:0000256" key="7">
    <source>
        <dbReference type="ARBA" id="ARBA00023601"/>
    </source>
</evidence>
<dbReference type="InterPro" id="IPR023885">
    <property type="entry name" value="4Fe4S-binding_SPASM_dom"/>
</dbReference>
<dbReference type="InterPro" id="IPR007197">
    <property type="entry name" value="rSAM"/>
</dbReference>
<dbReference type="CDD" id="cd01335">
    <property type="entry name" value="Radical_SAM"/>
    <property type="match status" value="1"/>
</dbReference>
<sequence length="368" mass="42097">MSSTKFHIMAKPASFKCNLKCDYCFYLEKEAFIQETNEHYLMSDNSLRNYIKNYIRECDLDVIDFAWQGGEPTLAGLDFFEQAVKYQNKYANGKKITNSFQTNAIAINSKWAKFFYENNFLLGVSIDGISDVHDRYRISINGNPTFDKIKSSIELLIKHNVEFNTLTVVNDKNWYRGKETYQALKSMGVEHMQFIPIVEVDQSLTGCSGANQTIKDASEMASFSVPPHGFGVFLSDVFDQWVRTDIGKIYVQTFESILSTWIGHGATICHHLNECGTSLVLEHDGDLYSCDHYVYPSHKLGNIHDTSIEKLASSKRQSQFGKAKNKKISDYCRQCEYYSLCNSGCPKHRIFKSTSGKNKDNYLCESYK</sequence>
<dbReference type="SFLD" id="SFLDS00029">
    <property type="entry name" value="Radical_SAM"/>
    <property type="match status" value="1"/>
</dbReference>
<dbReference type="PANTHER" id="PTHR43273:SF3">
    <property type="entry name" value="ANAEROBIC SULFATASE-MATURATING ENZYME HOMOLOG ASLB-RELATED"/>
    <property type="match status" value="1"/>
</dbReference>
<dbReference type="InterPro" id="IPR058240">
    <property type="entry name" value="rSAM_sf"/>
</dbReference>
<dbReference type="NCBIfam" id="TIGR04085">
    <property type="entry name" value="rSAM_more_4Fe4S"/>
    <property type="match status" value="1"/>
</dbReference>
<dbReference type="EMBL" id="AJZD02000331">
    <property type="protein sequence ID" value="OEF85901.1"/>
    <property type="molecule type" value="Genomic_DNA"/>
</dbReference>
<feature type="domain" description="Radical SAM core" evidence="8">
    <location>
        <begin position="1"/>
        <end position="243"/>
    </location>
</feature>
<comment type="similarity">
    <text evidence="7">Belongs to the radical SAM superfamily. Anaerobic sulfatase-maturating enzyme family.</text>
</comment>
<dbReference type="InterPro" id="IPR023867">
    <property type="entry name" value="Sulphatase_maturase_rSAM"/>
</dbReference>
<dbReference type="GO" id="GO:0016491">
    <property type="term" value="F:oxidoreductase activity"/>
    <property type="evidence" value="ECO:0007669"/>
    <property type="project" value="InterPro"/>
</dbReference>
<keyword evidence="3" id="KW-0949">S-adenosyl-L-methionine</keyword>